<feature type="transmembrane region" description="Helical" evidence="1">
    <location>
        <begin position="56"/>
        <end position="80"/>
    </location>
</feature>
<keyword evidence="1" id="KW-0472">Membrane</keyword>
<organism evidence="2 3">
    <name type="scientific">Dryococelus australis</name>
    <dbReference type="NCBI Taxonomy" id="614101"/>
    <lineage>
        <taxon>Eukaryota</taxon>
        <taxon>Metazoa</taxon>
        <taxon>Ecdysozoa</taxon>
        <taxon>Arthropoda</taxon>
        <taxon>Hexapoda</taxon>
        <taxon>Insecta</taxon>
        <taxon>Pterygota</taxon>
        <taxon>Neoptera</taxon>
        <taxon>Polyneoptera</taxon>
        <taxon>Phasmatodea</taxon>
        <taxon>Verophasmatodea</taxon>
        <taxon>Anareolatae</taxon>
        <taxon>Phasmatidae</taxon>
        <taxon>Eurycanthinae</taxon>
        <taxon>Dryococelus</taxon>
    </lineage>
</organism>
<gene>
    <name evidence="2" type="ORF">PR048_017164</name>
</gene>
<dbReference type="Proteomes" id="UP001159363">
    <property type="component" value="Chromosome 5"/>
</dbReference>
<evidence type="ECO:0000313" key="3">
    <source>
        <dbReference type="Proteomes" id="UP001159363"/>
    </source>
</evidence>
<reference evidence="2 3" key="1">
    <citation type="submission" date="2023-02" db="EMBL/GenBank/DDBJ databases">
        <title>LHISI_Scaffold_Assembly.</title>
        <authorList>
            <person name="Stuart O.P."/>
            <person name="Cleave R."/>
            <person name="Magrath M.J.L."/>
            <person name="Mikheyev A.S."/>
        </authorList>
    </citation>
    <scope>NUCLEOTIDE SEQUENCE [LARGE SCALE GENOMIC DNA]</scope>
    <source>
        <strain evidence="2">Daus_M_001</strain>
        <tissue evidence="2">Leg muscle</tissue>
    </source>
</reference>
<sequence length="424" mass="47310">MESLIATRRRNCLRYRDTGWNTGIPPVRGDLQAFKRAFSTEFRPPASWLSYFLEDVLLISCAVFPTAVVAFYNSLIYMLFTASPQPASRFCNPAERNHDLLLAGPCGRRLEKQRRQERGDCGSAVTSERSWQERGIPTGVKLAVYDVTIPELSCLPTTKLHTYANPYQSLLPRPLTYDIVNHSHTRIPFLPTIAQKELVFPNTSLLKLERPFGIPSQPSKLRSSAPAAPLSPGWPGCHGDPRSALLVGPSAARGAASGEAGRRDYFPRRGLAGIISPEVAATTRRAIVVFKRDALTESAPPRRPAGDIPATRLCSRSPKMDCESALKISLLTGVKISQLSYSFEENRKIVRKNCHRRSHYEVHYSAEFINSSYFPGLSSHKLFLKVGAPSALQLKPCNITRLQVKAWQKDVIEVIVFSGYTREW</sequence>
<keyword evidence="3" id="KW-1185">Reference proteome</keyword>
<evidence type="ECO:0000313" key="2">
    <source>
        <dbReference type="EMBL" id="KAJ8880694.1"/>
    </source>
</evidence>
<protein>
    <submittedName>
        <fullName evidence="2">Uncharacterized protein</fullName>
    </submittedName>
</protein>
<evidence type="ECO:0000256" key="1">
    <source>
        <dbReference type="SAM" id="Phobius"/>
    </source>
</evidence>
<accession>A0ABQ9H8U2</accession>
<comment type="caution">
    <text evidence="2">The sequence shown here is derived from an EMBL/GenBank/DDBJ whole genome shotgun (WGS) entry which is preliminary data.</text>
</comment>
<keyword evidence="1" id="KW-1133">Transmembrane helix</keyword>
<keyword evidence="1" id="KW-0812">Transmembrane</keyword>
<name>A0ABQ9H8U2_9NEOP</name>
<dbReference type="EMBL" id="JARBHB010000006">
    <property type="protein sequence ID" value="KAJ8880694.1"/>
    <property type="molecule type" value="Genomic_DNA"/>
</dbReference>
<proteinExistence type="predicted"/>